<feature type="transmembrane region" description="Helical" evidence="6">
    <location>
        <begin position="1022"/>
        <end position="1038"/>
    </location>
</feature>
<evidence type="ECO:0000256" key="3">
    <source>
        <dbReference type="ARBA" id="ARBA00022989"/>
    </source>
</evidence>
<reference evidence="9" key="1">
    <citation type="submission" date="2021-09" db="EMBL/GenBank/DDBJ databases">
        <authorList>
            <consortium name="AG Swart"/>
            <person name="Singh M."/>
            <person name="Singh A."/>
            <person name="Seah K."/>
            <person name="Emmerich C."/>
        </authorList>
    </citation>
    <scope>NUCLEOTIDE SEQUENCE</scope>
    <source>
        <strain evidence="9">ATCC30299</strain>
    </source>
</reference>
<sequence>MIFLALVLMASLILASSKLSLHILHDEETDQELLVQVFNDLNTLYLDQIDLFQDFVGESSEIGQTYTNPTIVIDITKILLIKQKIKESARIFNFVHITIFGQYESFDQWEYFSHISISNHAQAMSSMLSFLDWNKIGFLYSNSFQNIEFRNALEEELIFNNDISYISRGFGNWLSQDLSDNLISKEIKAKGLNTIIISNEGEGARKLMQSFELKNMYKEGFGVILGSLAIWGPNNDGLVFIVEKGLESAENLNHYHSLSIINLLSNININSDSIYIVKEKLWNSTANQHPLNSFSIVNIQEKTKKIVGYIQNNTVSLTEQIIFPGNSKNTPKSAKPPIVISIASGDTNFNGVVLGSNSYFKIGSFFALMYAKYIHFLDDFNLNLYSTDCSADFYLRPFSYNCLSRQKSNLGVAFLPSYNDNVCYGTISDFRALGIKIPLVSDQCTSEIFTNKTAYPEFMRIMKSFAFHSNTLAYLMSIFNWDCAVVFYENSTFGLNMYKSFSSIANSLGIKIVNDEDKRMLDPLYGPDLYQNYTEYMKNAIKTQCKIIVPLLEGNVIFNLFGQLHDEGIRLGDFIYLLYYPIAGFFEHSQGITNKTRANVKELAYGSFGLWQSEWVGSYGKSLIALGNKFYGYFMYGGTCPAFDAFMLTINGIKYLIDAGEDYEDPDLLNAGLRKVKFMGCSGTVQISSNSNERSSAIISIMNEIYNETLGYYLNVEVGTYSIGSNPPFVFTKNIIWPDNTQNIPGEKRLNPDNCPFNLHLIQDSDFGYGLYYGFVFGTAFIVAALSIIILVKLYWNTQLPMITVRSEITAHDYIIMAMILIDFLQYLAMGPDISAFDQVTSFLYDYAAVNLSVLINFKGNPYWIAIAVTFSVCYLWLFLSLFIYFNLHEWKNIDLFNNIGIFAKFITPIIGNLGFIPITHILLTIFQCEKGIGSRLTESFMNHDCSVFCYEDEHIFFVILSMITLLIYLPLSIVCRPCWQSININANVYSNPSFLVAKSIFQIITVALNKTLKHYSQSLDGGIYFIFVVFFIFFVTYKKPYNYNRCNLWTTISLIALAWSLILSSIYYSVDYSDYKVWMAMQFGGWIIIVVTGILIQRKMYPSLLYSVKGLEISIFFKFAFTKQVMLEQVMKKQFRAYEVYDADQQKNSSNMNSKNEFIDSQFVLSV</sequence>
<keyword evidence="5" id="KW-0325">Glycoprotein</keyword>
<evidence type="ECO:0000256" key="6">
    <source>
        <dbReference type="SAM" id="Phobius"/>
    </source>
</evidence>
<feature type="transmembrane region" description="Helical" evidence="6">
    <location>
        <begin position="906"/>
        <end position="927"/>
    </location>
</feature>
<gene>
    <name evidence="9" type="ORF">BSTOLATCC_MIC9341</name>
</gene>
<keyword evidence="2 6" id="KW-0812">Transmembrane</keyword>
<evidence type="ECO:0000256" key="2">
    <source>
        <dbReference type="ARBA" id="ARBA00022692"/>
    </source>
</evidence>
<feature type="transmembrane region" description="Helical" evidence="6">
    <location>
        <begin position="813"/>
        <end position="830"/>
    </location>
</feature>
<dbReference type="GO" id="GO:0016020">
    <property type="term" value="C:membrane"/>
    <property type="evidence" value="ECO:0007669"/>
    <property type="project" value="UniProtKB-SubCell"/>
</dbReference>
<feature type="transmembrane region" description="Helical" evidence="6">
    <location>
        <begin position="771"/>
        <end position="792"/>
    </location>
</feature>
<name>A0AAU9IP12_9CILI</name>
<dbReference type="SUPFAM" id="SSF53822">
    <property type="entry name" value="Periplasmic binding protein-like I"/>
    <property type="match status" value="2"/>
</dbReference>
<keyword evidence="10" id="KW-1185">Reference proteome</keyword>
<keyword evidence="3 6" id="KW-1133">Transmembrane helix</keyword>
<evidence type="ECO:0000313" key="10">
    <source>
        <dbReference type="Proteomes" id="UP001162131"/>
    </source>
</evidence>
<dbReference type="Pfam" id="PF01094">
    <property type="entry name" value="ANF_receptor"/>
    <property type="match status" value="1"/>
</dbReference>
<comment type="subcellular location">
    <subcellularLocation>
        <location evidence="1">Membrane</location>
    </subcellularLocation>
</comment>
<dbReference type="InterPro" id="IPR001828">
    <property type="entry name" value="ANF_lig-bd_rcpt"/>
</dbReference>
<keyword evidence="7" id="KW-0732">Signal</keyword>
<dbReference type="InterPro" id="IPR028082">
    <property type="entry name" value="Peripla_BP_I"/>
</dbReference>
<feature type="transmembrane region" description="Helical" evidence="6">
    <location>
        <begin position="956"/>
        <end position="977"/>
    </location>
</feature>
<proteinExistence type="predicted"/>
<feature type="transmembrane region" description="Helical" evidence="6">
    <location>
        <begin position="989"/>
        <end position="1010"/>
    </location>
</feature>
<dbReference type="Proteomes" id="UP001162131">
    <property type="component" value="Unassembled WGS sequence"/>
</dbReference>
<dbReference type="InterPro" id="IPR050726">
    <property type="entry name" value="mGluR"/>
</dbReference>
<feature type="transmembrane region" description="Helical" evidence="6">
    <location>
        <begin position="1076"/>
        <end position="1097"/>
    </location>
</feature>
<organism evidence="9 10">
    <name type="scientific">Blepharisma stoltei</name>
    <dbReference type="NCBI Taxonomy" id="1481888"/>
    <lineage>
        <taxon>Eukaryota</taxon>
        <taxon>Sar</taxon>
        <taxon>Alveolata</taxon>
        <taxon>Ciliophora</taxon>
        <taxon>Postciliodesmatophora</taxon>
        <taxon>Heterotrichea</taxon>
        <taxon>Heterotrichida</taxon>
        <taxon>Blepharismidae</taxon>
        <taxon>Blepharisma</taxon>
    </lineage>
</organism>
<protein>
    <recommendedName>
        <fullName evidence="8">Receptor ligand binding region domain-containing protein</fullName>
    </recommendedName>
</protein>
<evidence type="ECO:0000256" key="4">
    <source>
        <dbReference type="ARBA" id="ARBA00023136"/>
    </source>
</evidence>
<feature type="chain" id="PRO_5043942004" description="Receptor ligand binding region domain-containing protein" evidence="7">
    <location>
        <begin position="16"/>
        <end position="1168"/>
    </location>
</feature>
<feature type="domain" description="Receptor ligand binding region" evidence="8">
    <location>
        <begin position="436"/>
        <end position="691"/>
    </location>
</feature>
<comment type="caution">
    <text evidence="9">The sequence shown here is derived from an EMBL/GenBank/DDBJ whole genome shotgun (WGS) entry which is preliminary data.</text>
</comment>
<evidence type="ECO:0000256" key="7">
    <source>
        <dbReference type="SAM" id="SignalP"/>
    </source>
</evidence>
<dbReference type="EMBL" id="CAJZBQ010000011">
    <property type="protein sequence ID" value="CAG9313525.1"/>
    <property type="molecule type" value="Genomic_DNA"/>
</dbReference>
<feature type="transmembrane region" description="Helical" evidence="6">
    <location>
        <begin position="863"/>
        <end position="886"/>
    </location>
</feature>
<feature type="signal peptide" evidence="7">
    <location>
        <begin position="1"/>
        <end position="15"/>
    </location>
</feature>
<accession>A0AAU9IP12</accession>
<dbReference type="AlphaFoldDB" id="A0AAU9IP12"/>
<feature type="transmembrane region" description="Helical" evidence="6">
    <location>
        <begin position="1050"/>
        <end position="1070"/>
    </location>
</feature>
<evidence type="ECO:0000259" key="8">
    <source>
        <dbReference type="Pfam" id="PF01094"/>
    </source>
</evidence>
<evidence type="ECO:0000313" key="9">
    <source>
        <dbReference type="EMBL" id="CAG9313525.1"/>
    </source>
</evidence>
<dbReference type="PANTHER" id="PTHR24060">
    <property type="entry name" value="METABOTROPIC GLUTAMATE RECEPTOR"/>
    <property type="match status" value="1"/>
</dbReference>
<dbReference type="Gene3D" id="3.40.50.2300">
    <property type="match status" value="3"/>
</dbReference>
<keyword evidence="4 6" id="KW-0472">Membrane</keyword>
<evidence type="ECO:0000256" key="1">
    <source>
        <dbReference type="ARBA" id="ARBA00004370"/>
    </source>
</evidence>
<evidence type="ECO:0000256" key="5">
    <source>
        <dbReference type="ARBA" id="ARBA00023180"/>
    </source>
</evidence>